<name>A4WNT6_CERS5</name>
<dbReference type="BioCyc" id="RSPH349102:G1G8M-140-MONOMER"/>
<evidence type="ECO:0000313" key="1">
    <source>
        <dbReference type="EMBL" id="ABP69050.1"/>
    </source>
</evidence>
<protein>
    <recommendedName>
        <fullName evidence="2">DUF2190 family protein</fullName>
    </recommendedName>
</protein>
<accession>A4WNT6</accession>
<sequence precursor="true">MKNYVQSGDTLTFTAASPVLAGQGVVMGSLFGVAATAAAPGEPFEAALKGVFVLPKADVAVTPGAAVYWLEAASAVTTEETGNRLIGAATNGADAEAPSVAVRLNGVAG</sequence>
<dbReference type="EMBL" id="CP000661">
    <property type="protein sequence ID" value="ABP69050.1"/>
    <property type="molecule type" value="Genomic_DNA"/>
</dbReference>
<dbReference type="PIRSF" id="PIRSF030771">
    <property type="entry name" value="UCP030771"/>
    <property type="match status" value="1"/>
</dbReference>
<organism evidence="1">
    <name type="scientific">Cereibacter sphaeroides (strain ATCC 17025 / ATH 2.4.3)</name>
    <name type="common">Rhodobacter sphaeroides</name>
    <dbReference type="NCBI Taxonomy" id="349102"/>
    <lineage>
        <taxon>Bacteria</taxon>
        <taxon>Pseudomonadati</taxon>
        <taxon>Pseudomonadota</taxon>
        <taxon>Alphaproteobacteria</taxon>
        <taxon>Rhodobacterales</taxon>
        <taxon>Paracoccaceae</taxon>
        <taxon>Cereibacter</taxon>
    </lineage>
</organism>
<dbReference type="KEGG" id="rsq:Rsph17025_0139"/>
<dbReference type="InterPro" id="IPR011231">
    <property type="entry name" value="Phage_VT1-Sakai_H0018"/>
</dbReference>
<dbReference type="HOGENOM" id="CLU_165535_1_0_5"/>
<proteinExistence type="predicted"/>
<gene>
    <name evidence="1" type="ordered locus">Rsph17025_0139</name>
</gene>
<dbReference type="STRING" id="349102.Rsph17025_0139"/>
<evidence type="ECO:0008006" key="2">
    <source>
        <dbReference type="Google" id="ProtNLM"/>
    </source>
</evidence>
<dbReference type="eggNOG" id="COG5471">
    <property type="taxonomic scope" value="Bacteria"/>
</dbReference>
<dbReference type="Pfam" id="PF09956">
    <property type="entry name" value="Phage_cement_2"/>
    <property type="match status" value="1"/>
</dbReference>
<dbReference type="AlphaFoldDB" id="A4WNT6"/>
<reference evidence="1" key="1">
    <citation type="submission" date="2007-04" db="EMBL/GenBank/DDBJ databases">
        <title>Complete sequence of chromosome of Rhodobacter sphaeroides ATCC 17025.</title>
        <authorList>
            <consortium name="US DOE Joint Genome Institute"/>
            <person name="Copeland A."/>
            <person name="Lucas S."/>
            <person name="Lapidus A."/>
            <person name="Barry K."/>
            <person name="Detter J.C."/>
            <person name="Glavina del Rio T."/>
            <person name="Hammon N."/>
            <person name="Israni S."/>
            <person name="Dalin E."/>
            <person name="Tice H."/>
            <person name="Pitluck S."/>
            <person name="Chertkov O."/>
            <person name="Brettin T."/>
            <person name="Bruce D."/>
            <person name="Han C."/>
            <person name="Schmutz J."/>
            <person name="Larimer F."/>
            <person name="Land M."/>
            <person name="Hauser L."/>
            <person name="Kyrpides N."/>
            <person name="Kim E."/>
            <person name="Richardson P."/>
            <person name="Mackenzie C."/>
            <person name="Choudhary M."/>
            <person name="Donohue T.J."/>
            <person name="Kaplan S."/>
        </authorList>
    </citation>
    <scope>NUCLEOTIDE SEQUENCE [LARGE SCALE GENOMIC DNA]</scope>
    <source>
        <strain evidence="1">ATCC 17025</strain>
    </source>
</reference>